<feature type="region of interest" description="Disordered" evidence="9">
    <location>
        <begin position="152"/>
        <end position="247"/>
    </location>
</feature>
<reference evidence="12 13" key="1">
    <citation type="submission" date="2018-08" db="EMBL/GenBank/DDBJ databases">
        <title>Genomic investigation of the strawberry pathogen Phytophthora fragariae indicates pathogenicity is determined by transcriptional variation in three key races.</title>
        <authorList>
            <person name="Adams T.M."/>
            <person name="Armitage A.D."/>
            <person name="Sobczyk M.K."/>
            <person name="Bates H.J."/>
            <person name="Dunwell J.M."/>
            <person name="Nellist C.F."/>
            <person name="Harrison R.J."/>
        </authorList>
    </citation>
    <scope>NUCLEOTIDE SEQUENCE [LARGE SCALE GENOMIC DNA]</scope>
    <source>
        <strain evidence="12 13">SCRP333</strain>
    </source>
</reference>
<feature type="compositionally biased region" description="Basic and acidic residues" evidence="9">
    <location>
        <begin position="384"/>
        <end position="393"/>
    </location>
</feature>
<feature type="compositionally biased region" description="Basic and acidic residues" evidence="9">
    <location>
        <begin position="1398"/>
        <end position="1412"/>
    </location>
</feature>
<evidence type="ECO:0000313" key="12">
    <source>
        <dbReference type="EMBL" id="KAE9295328.1"/>
    </source>
</evidence>
<dbReference type="GO" id="GO:0008233">
    <property type="term" value="F:peptidase activity"/>
    <property type="evidence" value="ECO:0007669"/>
    <property type="project" value="UniProtKB-KW"/>
</dbReference>
<feature type="compositionally biased region" description="Low complexity" evidence="9">
    <location>
        <begin position="2025"/>
        <end position="2049"/>
    </location>
</feature>
<dbReference type="InterPro" id="IPR041588">
    <property type="entry name" value="Integrase_H2C2"/>
</dbReference>
<gene>
    <name evidence="12" type="ORF">PR003_g24042</name>
</gene>
<keyword evidence="2" id="KW-0645">Protease</keyword>
<dbReference type="GO" id="GO:0004519">
    <property type="term" value="F:endonuclease activity"/>
    <property type="evidence" value="ECO:0007669"/>
    <property type="project" value="UniProtKB-KW"/>
</dbReference>
<feature type="compositionally biased region" description="Basic and acidic residues" evidence="9">
    <location>
        <begin position="407"/>
        <end position="416"/>
    </location>
</feature>
<dbReference type="EC" id="2.7.7.49" evidence="1"/>
<feature type="domain" description="Integrase catalytic" evidence="11">
    <location>
        <begin position="1699"/>
        <end position="1874"/>
    </location>
</feature>
<dbReference type="InterPro" id="IPR043502">
    <property type="entry name" value="DNA/RNA_pol_sf"/>
</dbReference>
<feature type="compositionally biased region" description="Basic and acidic residues" evidence="9">
    <location>
        <begin position="182"/>
        <end position="194"/>
    </location>
</feature>
<dbReference type="SUPFAM" id="SSF53098">
    <property type="entry name" value="Ribonuclease H-like"/>
    <property type="match status" value="1"/>
</dbReference>
<dbReference type="GO" id="GO:0006508">
    <property type="term" value="P:proteolysis"/>
    <property type="evidence" value="ECO:0007669"/>
    <property type="project" value="UniProtKB-KW"/>
</dbReference>
<dbReference type="FunFam" id="3.30.70.270:FF:000020">
    <property type="entry name" value="Transposon Tf2-6 polyprotein-like Protein"/>
    <property type="match status" value="1"/>
</dbReference>
<evidence type="ECO:0000256" key="9">
    <source>
        <dbReference type="SAM" id="MobiDB-lite"/>
    </source>
</evidence>
<dbReference type="InterPro" id="IPR036397">
    <property type="entry name" value="RNaseH_sf"/>
</dbReference>
<feature type="compositionally biased region" description="Polar residues" evidence="9">
    <location>
        <begin position="1300"/>
        <end position="1342"/>
    </location>
</feature>
<feature type="region of interest" description="Disordered" evidence="9">
    <location>
        <begin position="273"/>
        <end position="296"/>
    </location>
</feature>
<feature type="region of interest" description="Disordered" evidence="9">
    <location>
        <begin position="1292"/>
        <end position="1422"/>
    </location>
</feature>
<sequence>MRRMMPGETYADFGAGLRDVVGRNKVSERVLLAQFYRCLDKTTKKLVKQDPKPKTLEEAVDQATEIDDPMDNVAQGMLNIGQPWATAPSPYLAPMAGTTGQTQVIPGIGGASLATEFAMAGGGGHAGVTHPEPEGMALFTNPQGVWNAYSGTWDVPPGRTWNGKFWSESARGEKKRSKAGRKKDDQRAEKRAAAGRDSGASSGGDSGNNAKPKKIKAAVRQVLAKDPKGTSSPRTTRSPASSGSTGACFQCGQAGTEGRGKQLAGMVGGVRCPAHDDPQQETTTGQLTESGGEGERRNIKTWAAIRLMRNQPATQLTQLVEDMEGETKEKDGGRAMRYVATVHPAMAAARYVRADSVAGQRGQEGGIAHEENEVEIRSAAGEQQLDKSDRPSGEKAPAGGAIESEEGERPTERSATDETAQCDTRTEDSPELVKEGATEQELQSDEARRRRAVRKLVLNQRKRARLKRTQAARKLVIRAEKQQREDEAALQADWQHQANAAVEQLQQRRQQREGAAPSNPVGERAKVRLVQRKQNDESVQLAEADDGLPTAVVTVAGGRREVKLDSGARYSIAGTELMCYGDRVVRPAPVDYVEGIGGFLLDVVGVWKFKLRTIFNELVEVEACIVEGCTTEFLLGVDFMQERGATVDFGRNELRYHCSSRAIVIPFRTFGEGQGDRIAAVRMAVKTRLGKSTVTPVQIAVTAKNGERGIFVPTIQLGSVMLATTVTEVQDGKAWVPAINSGRDRVKLPSKKELGTWIPLQEDVEVLEVNGALRRERMMKWLSEMGDADTPLDNEDEMKIGTEDDDSRTLVKRLLRAYRRLVTDTGDCPPSTALEVEHHVDTGDAAPIMLKRRRQAQSEDAVVESNVKKMLAAGVIEEGNGAWGFPVVLVKKRDGEVRFCVDYRALNKITRKDVYPLPRIDETLEALGGAVLFTTLDLKAGYWQIRMAAGDKAKTAFTTKQGLYQFVRMPFGLTNAPSTFQRMMNGVLRGLTWSTCLVYLDDIVVYTRGGIERHVLELACVLERLANAGLTLKLKKCVFATTSMEYLGHELSSEGVRPLDRLVNAVREFPRPQDAVEVKRFVHLAGYYRRFVEGFGALMSPMTKLLRKDAEWEWTIEQETVFEHVKMLLTKKPLLAYPDFRLPFRVVADASKVGLGACLMQDQGRGWQPIAYASKVNSKAEGNYGITELECLAVVWAIKLFRPYLYGRQFTIVTDHAALKWLMTSANLTGKLHRWALTLQEFDFEVEYRPGATNVVADALSRIPAKALAAVGRKRRARRQTAGCGLDVQTAAETAGRGSEATNAATAESGVDTASTSIDGRSTNPTTTSGDHQGKDQTTTATADEDRDVVTSSATTGRTSKGDLLEGQRHQGHRDAPMPAKTRSREPAESAPSSRPMTRADEMKRQTEEGVQHAKGAQRLAERTGCEVEVTVAGDQAREELSSSERVTELDAAITPHLGEAKPAQPPPTTKVRRQVSWDPSVEQLQAARSTAHGAKRQRPDMGAARSEPVGKTTQKKRPATVSAKGESAQVDGAGKRRKTMATKAATQAGQTTPTMTKEATTPPIMGPLRVDEAPPLLPSSNDGVRWDRGPTLQLTDQEISAAQARSRLVQRLIVEKGYRGMEVTTEYTLAMIKTPNGKRVILPPELWAVVFKESHDSVWSGHLRAPHTFARISQIYWWPNLQREVKSWVLGCQECGSRKARPREVIPPLRSLRGGEVGDRWALDVAGPLPQTGGGYRYVIAAVEYVTRYAVATTVKSHVAENVAEFIMKQVVLKFGPFRELLTDGAPELTGKVIEQLVVLLQADQINPVPYRPQMIGLVERFHRTWKDCVATYMQDESQRDWDVWVDFAVYAYNSGRHSTVLLSPNELMMGRKLRMPNELLRSAAVSEAGDLTAYHQRLMAAMKASHECAERARVKEQERQARYYNRKAKASRDFNIGDRVWLFKPPKGPKASKFVHAWMGPMRIIEPAGYENYLLEREDQDEAGERFLAHVSFLTTYHYPTPVLTAAAADIAAQLEYEDAAGRTSNGTAAGTTAAATTAPVQTATAGSGEKRSGTAVARPAGEEESSTRLVEFRRRRRRNRAGQYVLEYELRPTRNDQHPARSRDGVSQWVSIADYERLFEDDRVVEDSIFEEGV</sequence>
<evidence type="ECO:0000256" key="5">
    <source>
        <dbReference type="ARBA" id="ARBA00022722"/>
    </source>
</evidence>
<comment type="caution">
    <text evidence="12">The sequence shown here is derived from an EMBL/GenBank/DDBJ whole genome shotgun (WGS) entry which is preliminary data.</text>
</comment>
<dbReference type="Proteomes" id="UP000434957">
    <property type="component" value="Unassembled WGS sequence"/>
</dbReference>
<dbReference type="InterPro" id="IPR043128">
    <property type="entry name" value="Rev_trsase/Diguanyl_cyclase"/>
</dbReference>
<dbReference type="GO" id="GO:0015074">
    <property type="term" value="P:DNA integration"/>
    <property type="evidence" value="ECO:0007669"/>
    <property type="project" value="InterPro"/>
</dbReference>
<dbReference type="InterPro" id="IPR041373">
    <property type="entry name" value="RT_RNaseH"/>
</dbReference>
<dbReference type="PROSITE" id="PS50878">
    <property type="entry name" value="RT_POL"/>
    <property type="match status" value="1"/>
</dbReference>
<evidence type="ECO:0000256" key="8">
    <source>
        <dbReference type="ARBA" id="ARBA00022918"/>
    </source>
</evidence>
<feature type="compositionally biased region" description="Low complexity" evidence="9">
    <location>
        <begin position="1542"/>
        <end position="1564"/>
    </location>
</feature>
<feature type="domain" description="Reverse transcriptase" evidence="10">
    <location>
        <begin position="871"/>
        <end position="1051"/>
    </location>
</feature>
<evidence type="ECO:0000256" key="6">
    <source>
        <dbReference type="ARBA" id="ARBA00022759"/>
    </source>
</evidence>
<accession>A0A6A4CWW7</accession>
<feature type="region of interest" description="Disordered" evidence="9">
    <location>
        <begin position="381"/>
        <end position="449"/>
    </location>
</feature>
<keyword evidence="6" id="KW-0255">Endonuclease</keyword>
<keyword evidence="7" id="KW-0378">Hydrolase</keyword>
<feature type="compositionally biased region" description="Basic and acidic residues" evidence="9">
    <location>
        <begin position="1360"/>
        <end position="1376"/>
    </location>
</feature>
<name>A0A6A4CWW7_9STRA</name>
<dbReference type="InterPro" id="IPR050951">
    <property type="entry name" value="Retrovirus_Pol_polyprotein"/>
</dbReference>
<dbReference type="CDD" id="cd09274">
    <property type="entry name" value="RNase_HI_RT_Ty3"/>
    <property type="match status" value="1"/>
</dbReference>
<evidence type="ECO:0000259" key="10">
    <source>
        <dbReference type="PROSITE" id="PS50878"/>
    </source>
</evidence>
<dbReference type="FunFam" id="3.10.10.10:FF:000007">
    <property type="entry name" value="Retrovirus-related Pol polyprotein from transposon 17.6-like Protein"/>
    <property type="match status" value="1"/>
</dbReference>
<dbReference type="CDD" id="cd01647">
    <property type="entry name" value="RT_LTR"/>
    <property type="match status" value="1"/>
</dbReference>
<keyword evidence="13" id="KW-1185">Reference proteome</keyword>
<keyword evidence="4" id="KW-0548">Nucleotidyltransferase</keyword>
<dbReference type="FunFam" id="3.10.20.370:FF:000001">
    <property type="entry name" value="Retrovirus-related Pol polyprotein from transposon 17.6-like protein"/>
    <property type="match status" value="1"/>
</dbReference>
<dbReference type="GO" id="GO:0003676">
    <property type="term" value="F:nucleic acid binding"/>
    <property type="evidence" value="ECO:0007669"/>
    <property type="project" value="InterPro"/>
</dbReference>
<evidence type="ECO:0000256" key="3">
    <source>
        <dbReference type="ARBA" id="ARBA00022679"/>
    </source>
</evidence>
<keyword evidence="8" id="KW-0695">RNA-directed DNA polymerase</keyword>
<feature type="compositionally biased region" description="Polar residues" evidence="9">
    <location>
        <begin position="280"/>
        <end position="289"/>
    </location>
</feature>
<feature type="region of interest" description="Disordered" evidence="9">
    <location>
        <begin position="2025"/>
        <end position="2071"/>
    </location>
</feature>
<evidence type="ECO:0000256" key="7">
    <source>
        <dbReference type="ARBA" id="ARBA00022801"/>
    </source>
</evidence>
<evidence type="ECO:0000256" key="2">
    <source>
        <dbReference type="ARBA" id="ARBA00022670"/>
    </source>
</evidence>
<dbReference type="InterPro" id="IPR012337">
    <property type="entry name" value="RNaseH-like_sf"/>
</dbReference>
<dbReference type="InterPro" id="IPR001584">
    <property type="entry name" value="Integrase_cat-core"/>
</dbReference>
<dbReference type="Pfam" id="PF00078">
    <property type="entry name" value="RVT_1"/>
    <property type="match status" value="1"/>
</dbReference>
<proteinExistence type="predicted"/>
<evidence type="ECO:0000256" key="4">
    <source>
        <dbReference type="ARBA" id="ARBA00022695"/>
    </source>
</evidence>
<dbReference type="Gene3D" id="2.40.70.10">
    <property type="entry name" value="Acid Proteases"/>
    <property type="match status" value="1"/>
</dbReference>
<dbReference type="SUPFAM" id="SSF56672">
    <property type="entry name" value="DNA/RNA polymerases"/>
    <property type="match status" value="1"/>
</dbReference>
<dbReference type="Pfam" id="PF17917">
    <property type="entry name" value="RT_RNaseH"/>
    <property type="match status" value="1"/>
</dbReference>
<dbReference type="Gene3D" id="1.10.340.70">
    <property type="match status" value="1"/>
</dbReference>
<protein>
    <recommendedName>
        <fullName evidence="1">RNA-directed DNA polymerase</fullName>
        <ecNumber evidence="1">2.7.7.49</ecNumber>
    </recommendedName>
</protein>
<feature type="region of interest" description="Disordered" evidence="9">
    <location>
        <begin position="502"/>
        <end position="526"/>
    </location>
</feature>
<dbReference type="Gene3D" id="3.30.70.270">
    <property type="match status" value="2"/>
</dbReference>
<keyword evidence="5" id="KW-0540">Nuclease</keyword>
<dbReference type="InterPro" id="IPR000477">
    <property type="entry name" value="RT_dom"/>
</dbReference>
<dbReference type="InterPro" id="IPR021109">
    <property type="entry name" value="Peptidase_aspartic_dom_sf"/>
</dbReference>
<dbReference type="PANTHER" id="PTHR37984:SF5">
    <property type="entry name" value="PROTEIN NYNRIN-LIKE"/>
    <property type="match status" value="1"/>
</dbReference>
<dbReference type="Gene3D" id="3.30.420.10">
    <property type="entry name" value="Ribonuclease H-like superfamily/Ribonuclease H"/>
    <property type="match status" value="1"/>
</dbReference>
<feature type="region of interest" description="Disordered" evidence="9">
    <location>
        <begin position="1454"/>
        <end position="1565"/>
    </location>
</feature>
<organism evidence="12 13">
    <name type="scientific">Phytophthora rubi</name>
    <dbReference type="NCBI Taxonomy" id="129364"/>
    <lineage>
        <taxon>Eukaryota</taxon>
        <taxon>Sar</taxon>
        <taxon>Stramenopiles</taxon>
        <taxon>Oomycota</taxon>
        <taxon>Peronosporomycetes</taxon>
        <taxon>Peronosporales</taxon>
        <taxon>Peronosporaceae</taxon>
        <taxon>Phytophthora</taxon>
    </lineage>
</organism>
<evidence type="ECO:0000256" key="1">
    <source>
        <dbReference type="ARBA" id="ARBA00012493"/>
    </source>
</evidence>
<evidence type="ECO:0000259" key="11">
    <source>
        <dbReference type="PROSITE" id="PS50994"/>
    </source>
</evidence>
<dbReference type="EMBL" id="QXFT01002629">
    <property type="protein sequence ID" value="KAE9295328.1"/>
    <property type="molecule type" value="Genomic_DNA"/>
</dbReference>
<evidence type="ECO:0000313" key="13">
    <source>
        <dbReference type="Proteomes" id="UP000434957"/>
    </source>
</evidence>
<feature type="compositionally biased region" description="Low complexity" evidence="9">
    <location>
        <begin position="230"/>
        <end position="247"/>
    </location>
</feature>
<feature type="compositionally biased region" description="Basic and acidic residues" evidence="9">
    <location>
        <begin position="424"/>
        <end position="437"/>
    </location>
</feature>
<feature type="compositionally biased region" description="Polar residues" evidence="9">
    <location>
        <begin position="1350"/>
        <end position="1359"/>
    </location>
</feature>
<keyword evidence="3" id="KW-0808">Transferase</keyword>
<dbReference type="Gene3D" id="3.10.10.10">
    <property type="entry name" value="HIV Type 1 Reverse Transcriptase, subunit A, domain 1"/>
    <property type="match status" value="1"/>
</dbReference>
<dbReference type="PROSITE" id="PS50994">
    <property type="entry name" value="INTEGRASE"/>
    <property type="match status" value="1"/>
</dbReference>
<dbReference type="PANTHER" id="PTHR37984">
    <property type="entry name" value="PROTEIN CBG26694"/>
    <property type="match status" value="1"/>
</dbReference>
<dbReference type="Pfam" id="PF17921">
    <property type="entry name" value="Integrase_H2C2"/>
    <property type="match status" value="1"/>
</dbReference>
<dbReference type="GO" id="GO:0003964">
    <property type="term" value="F:RNA-directed DNA polymerase activity"/>
    <property type="evidence" value="ECO:0007669"/>
    <property type="project" value="UniProtKB-KW"/>
</dbReference>